<reference evidence="7" key="1">
    <citation type="journal article" date="2011" name="Environ. Microbiol.">
        <title>Genomic insights into the metabolic potential of the polycyclic aromatic hydrocarbon degrading sulfate-reducing Deltaproteobacterium N47.</title>
        <authorList>
            <person name="Bergmann F."/>
            <person name="Selesi D."/>
            <person name="Weinmaier T."/>
            <person name="Tischler P."/>
            <person name="Rattei T."/>
            <person name="Meckenstock R.U."/>
        </authorList>
    </citation>
    <scope>NUCLEOTIDE SEQUENCE</scope>
</reference>
<feature type="domain" description="Lipopolysaccharide assembly protein A" evidence="6">
    <location>
        <begin position="34"/>
        <end position="87"/>
    </location>
</feature>
<keyword evidence="1" id="KW-1003">Cell membrane</keyword>
<feature type="transmembrane region" description="Helical" evidence="5">
    <location>
        <begin position="48"/>
        <end position="71"/>
    </location>
</feature>
<evidence type="ECO:0000256" key="2">
    <source>
        <dbReference type="ARBA" id="ARBA00022692"/>
    </source>
</evidence>
<evidence type="ECO:0000256" key="5">
    <source>
        <dbReference type="SAM" id="Phobius"/>
    </source>
</evidence>
<accession>E1YB22</accession>
<keyword evidence="2 5" id="KW-0812">Transmembrane</keyword>
<dbReference type="EMBL" id="FR695867">
    <property type="protein sequence ID" value="CBX27863.1"/>
    <property type="molecule type" value="Genomic_DNA"/>
</dbReference>
<protein>
    <recommendedName>
        <fullName evidence="6">Lipopolysaccharide assembly protein A domain-containing protein</fullName>
    </recommendedName>
</protein>
<dbReference type="InterPro" id="IPR010445">
    <property type="entry name" value="LapA_dom"/>
</dbReference>
<evidence type="ECO:0000256" key="3">
    <source>
        <dbReference type="ARBA" id="ARBA00022989"/>
    </source>
</evidence>
<keyword evidence="4 5" id="KW-0472">Membrane</keyword>
<evidence type="ECO:0000313" key="7">
    <source>
        <dbReference type="EMBL" id="CBX27863.1"/>
    </source>
</evidence>
<organism evidence="7">
    <name type="scientific">uncultured Desulfobacterium sp</name>
    <dbReference type="NCBI Taxonomy" id="201089"/>
    <lineage>
        <taxon>Bacteria</taxon>
        <taxon>Pseudomonadati</taxon>
        <taxon>Thermodesulfobacteriota</taxon>
        <taxon>Desulfobacteria</taxon>
        <taxon>Desulfobacterales</taxon>
        <taxon>Desulfobacteriaceae</taxon>
        <taxon>Desulfobacterium</taxon>
        <taxon>environmental samples</taxon>
    </lineage>
</organism>
<proteinExistence type="predicted"/>
<evidence type="ECO:0000256" key="4">
    <source>
        <dbReference type="ARBA" id="ARBA00023136"/>
    </source>
</evidence>
<dbReference type="Pfam" id="PF06305">
    <property type="entry name" value="LapA_dom"/>
    <property type="match status" value="1"/>
</dbReference>
<sequence length="115" mass="13226">MKKFKIGLLSVIFGVFGLFIIQNLQFLLEQKSFTINLFFIKAYTTPELPLGIILLICFVTGYLISYIIALFERFTLNNVIKGLNYTIESNIEKIADLKNEVSLIKKEVSVRNEQN</sequence>
<gene>
    <name evidence="7" type="ORF">N47_C19210</name>
</gene>
<dbReference type="AlphaFoldDB" id="E1YB22"/>
<dbReference type="GO" id="GO:0005886">
    <property type="term" value="C:plasma membrane"/>
    <property type="evidence" value="ECO:0007669"/>
    <property type="project" value="InterPro"/>
</dbReference>
<name>E1YB22_9BACT</name>
<keyword evidence="3 5" id="KW-1133">Transmembrane helix</keyword>
<evidence type="ECO:0000259" key="6">
    <source>
        <dbReference type="Pfam" id="PF06305"/>
    </source>
</evidence>
<feature type="transmembrane region" description="Helical" evidence="5">
    <location>
        <begin position="7"/>
        <end position="28"/>
    </location>
</feature>
<evidence type="ECO:0000256" key="1">
    <source>
        <dbReference type="ARBA" id="ARBA00022475"/>
    </source>
</evidence>